<feature type="region of interest" description="Disordered" evidence="1">
    <location>
        <begin position="1"/>
        <end position="66"/>
    </location>
</feature>
<comment type="caution">
    <text evidence="3">The sequence shown here is derived from an EMBL/GenBank/DDBJ whole genome shotgun (WGS) entry which is preliminary data.</text>
</comment>
<proteinExistence type="predicted"/>
<keyword evidence="2" id="KW-0472">Membrane</keyword>
<protein>
    <submittedName>
        <fullName evidence="3">Uncharacterized protein</fullName>
    </submittedName>
</protein>
<evidence type="ECO:0000313" key="3">
    <source>
        <dbReference type="EMBL" id="KAK8166435.1"/>
    </source>
</evidence>
<keyword evidence="2" id="KW-1133">Transmembrane helix</keyword>
<dbReference type="Proteomes" id="UP001456524">
    <property type="component" value="Unassembled WGS sequence"/>
</dbReference>
<dbReference type="EMBL" id="JBBWUH010000005">
    <property type="protein sequence ID" value="KAK8166435.1"/>
    <property type="molecule type" value="Genomic_DNA"/>
</dbReference>
<gene>
    <name evidence="3" type="ORF">IWX90DRAFT_477805</name>
</gene>
<sequence>MSTPRRTTRSFTAKRNSEPGYQSGAWDSGLPPQYKPTVASIRHQQQQQQYHQQRQHSPWPEPRPPRRPMLLSAPFGVYATLPQAAFIIVFILALMGKLAFEYFDLWPNSITPAPADFGWIEYIPHARISRFRGAQHGGDGGEDDIAFALGSAQHAAFATAAWRVFNATDANVNWTDPRKTQPTPSESLACRERVGAEHARLAEIWNPVRADYINSTDPSNTRLLPHLKPLLGGLSGAQLRGVDSVLRVAYRDALFLCMTLAGKRRWLTILEGNEVPNREYFFPVDVEESGTAVGEKEGADPGDNEKVAGESGNIDGDNAAVNGEDEKADGDNATFQGWGPGAKELLRERSRVR</sequence>
<feature type="compositionally biased region" description="Basic and acidic residues" evidence="1">
    <location>
        <begin position="294"/>
        <end position="308"/>
    </location>
</feature>
<feature type="compositionally biased region" description="Basic and acidic residues" evidence="1">
    <location>
        <begin position="344"/>
        <end position="353"/>
    </location>
</feature>
<feature type="compositionally biased region" description="Low complexity" evidence="1">
    <location>
        <begin position="42"/>
        <end position="58"/>
    </location>
</feature>
<feature type="region of interest" description="Disordered" evidence="1">
    <location>
        <begin position="291"/>
        <end position="353"/>
    </location>
</feature>
<organism evidence="3 4">
    <name type="scientific">Phyllosticta citrichinensis</name>
    <dbReference type="NCBI Taxonomy" id="1130410"/>
    <lineage>
        <taxon>Eukaryota</taxon>
        <taxon>Fungi</taxon>
        <taxon>Dikarya</taxon>
        <taxon>Ascomycota</taxon>
        <taxon>Pezizomycotina</taxon>
        <taxon>Dothideomycetes</taxon>
        <taxon>Dothideomycetes incertae sedis</taxon>
        <taxon>Botryosphaeriales</taxon>
        <taxon>Phyllostictaceae</taxon>
        <taxon>Phyllosticta</taxon>
    </lineage>
</organism>
<evidence type="ECO:0000313" key="4">
    <source>
        <dbReference type="Proteomes" id="UP001456524"/>
    </source>
</evidence>
<keyword evidence="2" id="KW-0812">Transmembrane</keyword>
<accession>A0ABR1XTA9</accession>
<feature type="transmembrane region" description="Helical" evidence="2">
    <location>
        <begin position="75"/>
        <end position="95"/>
    </location>
</feature>
<feature type="compositionally biased region" description="Polar residues" evidence="1">
    <location>
        <begin position="1"/>
        <end position="14"/>
    </location>
</feature>
<name>A0ABR1XTA9_9PEZI</name>
<keyword evidence="4" id="KW-1185">Reference proteome</keyword>
<evidence type="ECO:0000256" key="1">
    <source>
        <dbReference type="SAM" id="MobiDB-lite"/>
    </source>
</evidence>
<reference evidence="3 4" key="1">
    <citation type="journal article" date="2022" name="G3 (Bethesda)">
        <title>Enemy or ally: a genomic approach to elucidate the lifestyle of Phyllosticta citrichinaensis.</title>
        <authorList>
            <person name="Buijs V.A."/>
            <person name="Groenewald J.Z."/>
            <person name="Haridas S."/>
            <person name="LaButti K.M."/>
            <person name="Lipzen A."/>
            <person name="Martin F.M."/>
            <person name="Barry K."/>
            <person name="Grigoriev I.V."/>
            <person name="Crous P.W."/>
            <person name="Seidl M.F."/>
        </authorList>
    </citation>
    <scope>NUCLEOTIDE SEQUENCE [LARGE SCALE GENOMIC DNA]</scope>
    <source>
        <strain evidence="3 4">CBS 129764</strain>
    </source>
</reference>
<evidence type="ECO:0000256" key="2">
    <source>
        <dbReference type="SAM" id="Phobius"/>
    </source>
</evidence>